<name>A0A3E0H325_9GAMM</name>
<dbReference type="PANTHER" id="PTHR42894">
    <property type="entry name" value="N-(5'-PHOSPHORIBOSYL)ANTHRANILATE ISOMERASE"/>
    <property type="match status" value="1"/>
</dbReference>
<keyword evidence="13" id="KW-1185">Reference proteome</keyword>
<evidence type="ECO:0000256" key="9">
    <source>
        <dbReference type="ARBA" id="ARBA00023235"/>
    </source>
</evidence>
<dbReference type="HAMAP" id="MF_00135">
    <property type="entry name" value="PRAI"/>
    <property type="match status" value="1"/>
</dbReference>
<comment type="similarity">
    <text evidence="3 10">Belongs to the TrpF family.</text>
</comment>
<reference evidence="12 13" key="1">
    <citation type="submission" date="2018-08" db="EMBL/GenBank/DDBJ databases">
        <title>Genomic Encyclopedia of Type Strains, Phase IV (KMG-IV): sequencing the most valuable type-strain genomes for metagenomic binning, comparative biology and taxonomic classification.</title>
        <authorList>
            <person name="Goeker M."/>
        </authorList>
    </citation>
    <scope>NUCLEOTIDE SEQUENCE [LARGE SCALE GENOMIC DNA]</scope>
    <source>
        <strain evidence="12 13">DSM 26022</strain>
    </source>
</reference>
<dbReference type="InterPro" id="IPR013785">
    <property type="entry name" value="Aldolase_TIM"/>
</dbReference>
<keyword evidence="8 10" id="KW-0057">Aromatic amino acid biosynthesis</keyword>
<dbReference type="InterPro" id="IPR001240">
    <property type="entry name" value="PRAI_dom"/>
</dbReference>
<keyword evidence="9 10" id="KW-0413">Isomerase</keyword>
<dbReference type="InterPro" id="IPR044643">
    <property type="entry name" value="TrpF_fam"/>
</dbReference>
<evidence type="ECO:0000256" key="2">
    <source>
        <dbReference type="ARBA" id="ARBA00004664"/>
    </source>
</evidence>
<dbReference type="SUPFAM" id="SSF51366">
    <property type="entry name" value="Ribulose-phoshate binding barrel"/>
    <property type="match status" value="1"/>
</dbReference>
<evidence type="ECO:0000259" key="11">
    <source>
        <dbReference type="Pfam" id="PF00697"/>
    </source>
</evidence>
<dbReference type="EMBL" id="QUNR01000004">
    <property type="protein sequence ID" value="REH36665.1"/>
    <property type="molecule type" value="Genomic_DNA"/>
</dbReference>
<dbReference type="Pfam" id="PF00697">
    <property type="entry name" value="PRAI"/>
    <property type="match status" value="1"/>
</dbReference>
<protein>
    <recommendedName>
        <fullName evidence="5 10">N-(5'-phosphoribosyl)anthranilate isomerase</fullName>
        <shortName evidence="10">PRAI</shortName>
        <ecNumber evidence="4 10">5.3.1.24</ecNumber>
    </recommendedName>
</protein>
<evidence type="ECO:0000313" key="13">
    <source>
        <dbReference type="Proteomes" id="UP000256774"/>
    </source>
</evidence>
<organism evidence="12 13">
    <name type="scientific">Paraperlucidibaca baekdonensis</name>
    <dbReference type="NCBI Taxonomy" id="748120"/>
    <lineage>
        <taxon>Bacteria</taxon>
        <taxon>Pseudomonadati</taxon>
        <taxon>Pseudomonadota</taxon>
        <taxon>Gammaproteobacteria</taxon>
        <taxon>Moraxellales</taxon>
        <taxon>Moraxellaceae</taxon>
        <taxon>Paraperlucidibaca</taxon>
    </lineage>
</organism>
<evidence type="ECO:0000313" key="12">
    <source>
        <dbReference type="EMBL" id="REH36665.1"/>
    </source>
</evidence>
<dbReference type="GO" id="GO:0004640">
    <property type="term" value="F:phosphoribosylanthranilate isomerase activity"/>
    <property type="evidence" value="ECO:0007669"/>
    <property type="project" value="UniProtKB-UniRule"/>
</dbReference>
<feature type="domain" description="N-(5'phosphoribosyl) anthranilate isomerase (PRAI)" evidence="11">
    <location>
        <begin position="11"/>
        <end position="205"/>
    </location>
</feature>
<evidence type="ECO:0000256" key="3">
    <source>
        <dbReference type="ARBA" id="ARBA00007571"/>
    </source>
</evidence>
<dbReference type="AlphaFoldDB" id="A0A3E0H325"/>
<dbReference type="CDD" id="cd00405">
    <property type="entry name" value="PRAI"/>
    <property type="match status" value="1"/>
</dbReference>
<evidence type="ECO:0000256" key="4">
    <source>
        <dbReference type="ARBA" id="ARBA00012572"/>
    </source>
</evidence>
<dbReference type="RefSeq" id="WP_425453363.1">
    <property type="nucleotide sequence ID" value="NZ_QUNR01000004.1"/>
</dbReference>
<accession>A0A3E0H325</accession>
<dbReference type="PANTHER" id="PTHR42894:SF1">
    <property type="entry name" value="N-(5'-PHOSPHORIBOSYL)ANTHRANILATE ISOMERASE"/>
    <property type="match status" value="1"/>
</dbReference>
<dbReference type="UniPathway" id="UPA00035">
    <property type="reaction ID" value="UER00042"/>
</dbReference>
<dbReference type="NCBIfam" id="NF002299">
    <property type="entry name" value="PRK01222.1-6"/>
    <property type="match status" value="1"/>
</dbReference>
<evidence type="ECO:0000256" key="1">
    <source>
        <dbReference type="ARBA" id="ARBA00001164"/>
    </source>
</evidence>
<dbReference type="NCBIfam" id="NF002298">
    <property type="entry name" value="PRK01222.1-4"/>
    <property type="match status" value="1"/>
</dbReference>
<evidence type="ECO:0000256" key="7">
    <source>
        <dbReference type="ARBA" id="ARBA00022822"/>
    </source>
</evidence>
<keyword evidence="6 10" id="KW-0028">Amino-acid biosynthesis</keyword>
<proteinExistence type="inferred from homology"/>
<keyword evidence="7 10" id="KW-0822">Tryptophan biosynthesis</keyword>
<dbReference type="Gene3D" id="3.20.20.70">
    <property type="entry name" value="Aldolase class I"/>
    <property type="match status" value="1"/>
</dbReference>
<dbReference type="InterPro" id="IPR011060">
    <property type="entry name" value="RibuloseP-bd_barrel"/>
</dbReference>
<gene>
    <name evidence="10" type="primary">trpF</name>
    <name evidence="12" type="ORF">DFR26_1797</name>
</gene>
<sequence length="211" mass="22219">MSLPASHRTRVKICGITRREDALHAIAAGADALGFVFYAPSPRAVSAEQAAAIIAQLPPFVTTVGLFVDASAEFVHATLAATPLSLLQFHGDESEAFCQQFLRPYVKALRVQANDNVAARMQQFPSAAAILLDAWHPTQHGGTGLVFDWQQVPHELSNRVVLAGGLSAANVGDAIRATKPYAVDVSGGVESAKGIKCADKLNAFMAGVQSA</sequence>
<comment type="catalytic activity">
    <reaction evidence="1 10">
        <text>N-(5-phospho-beta-D-ribosyl)anthranilate = 1-(2-carboxyphenylamino)-1-deoxy-D-ribulose 5-phosphate</text>
        <dbReference type="Rhea" id="RHEA:21540"/>
        <dbReference type="ChEBI" id="CHEBI:18277"/>
        <dbReference type="ChEBI" id="CHEBI:58613"/>
        <dbReference type="EC" id="5.3.1.24"/>
    </reaction>
</comment>
<dbReference type="EC" id="5.3.1.24" evidence="4 10"/>
<evidence type="ECO:0000256" key="6">
    <source>
        <dbReference type="ARBA" id="ARBA00022605"/>
    </source>
</evidence>
<dbReference type="FunFam" id="3.20.20.70:FF:000075">
    <property type="entry name" value="Tryptophan biosynthesis protein TRP1"/>
    <property type="match status" value="1"/>
</dbReference>
<dbReference type="GO" id="GO:0000162">
    <property type="term" value="P:L-tryptophan biosynthetic process"/>
    <property type="evidence" value="ECO:0007669"/>
    <property type="project" value="UniProtKB-UniRule"/>
</dbReference>
<evidence type="ECO:0000256" key="8">
    <source>
        <dbReference type="ARBA" id="ARBA00023141"/>
    </source>
</evidence>
<comment type="pathway">
    <text evidence="2 10">Amino-acid biosynthesis; L-tryptophan biosynthesis; L-tryptophan from chorismate: step 3/5.</text>
</comment>
<comment type="caution">
    <text evidence="12">The sequence shown here is derived from an EMBL/GenBank/DDBJ whole genome shotgun (WGS) entry which is preliminary data.</text>
</comment>
<evidence type="ECO:0000256" key="5">
    <source>
        <dbReference type="ARBA" id="ARBA00022272"/>
    </source>
</evidence>
<dbReference type="Proteomes" id="UP000256774">
    <property type="component" value="Unassembled WGS sequence"/>
</dbReference>
<evidence type="ECO:0000256" key="10">
    <source>
        <dbReference type="HAMAP-Rule" id="MF_00135"/>
    </source>
</evidence>